<sequence>MDEILRFIRLCKLLRLNIEIAQINRTSPPVQLPQSIHEFLAAAMRKSMTEISWYWYILKDAVWSAEEASAMEEDVSAFLDHGLSRSLGYCDLFPPTWVCLRRNCNNYRESEEVRTLTEPVTYRATLFTMRDGALPIHTTSLYCHSCKIRYHHNYMVDKAGSLRTYYEGPPPAIIQVSTHFFIESQVLELFGNGMVFGWLSANNCARLYNTSLAQRDTCAHNNPLAYGPQRRPPRSRLAKEDWPYSLEMHPDMAMNGFFIYSLLLDKAEQRSHLYLPHDCPTQKDRLGSALAERNKAMEGIGQEEWPHACDLCFIVRPAEAGDGYGELRSIGLANYTRTGLSEHSSVKIQYAVGDGLAMGRPCCAIQDCKINLSTKRDVYCPAHSHYAEKCAILTCDSKAASGFQTCEDPAHRALETAYKKDTSRAIHRLRERLRANGVSVPSEGLSSNLDPFDADNVQDDEVVIVARSSTFTGPTSGSESSPGAYPEPEIEVLPVDVLPNDDVAGALSCEGKPSSADSSSMGPSYSVSTRSGVAGGEELLHDDLEKRLALELALVLSELDVELLAHREHRVLLGVLDGGEDAEDGVEDEHVEGALEGLALGVDVLCRPLLRRGVEEVVAPELGHHLVFVNAELLGVPVGELTESKGPPVKAGTEGDGAFFGVDLDVTESLVVRRTGRGPPCRPGAREVHGRPC</sequence>
<dbReference type="Proteomes" id="UP001144978">
    <property type="component" value="Unassembled WGS sequence"/>
</dbReference>
<proteinExistence type="predicted"/>
<name>A0ACC1ND92_9APHY</name>
<comment type="caution">
    <text evidence="1">The sequence shown here is derived from an EMBL/GenBank/DDBJ whole genome shotgun (WGS) entry which is preliminary data.</text>
</comment>
<dbReference type="EMBL" id="JANSHE010004516">
    <property type="protein sequence ID" value="KAJ2976816.1"/>
    <property type="molecule type" value="Genomic_DNA"/>
</dbReference>
<gene>
    <name evidence="1" type="ORF">NUW54_g11507</name>
</gene>
<keyword evidence="2" id="KW-1185">Reference proteome</keyword>
<evidence type="ECO:0000313" key="2">
    <source>
        <dbReference type="Proteomes" id="UP001144978"/>
    </source>
</evidence>
<accession>A0ACC1ND92</accession>
<organism evidence="1 2">
    <name type="scientific">Trametes sanguinea</name>
    <dbReference type="NCBI Taxonomy" id="158606"/>
    <lineage>
        <taxon>Eukaryota</taxon>
        <taxon>Fungi</taxon>
        <taxon>Dikarya</taxon>
        <taxon>Basidiomycota</taxon>
        <taxon>Agaricomycotina</taxon>
        <taxon>Agaricomycetes</taxon>
        <taxon>Polyporales</taxon>
        <taxon>Polyporaceae</taxon>
        <taxon>Trametes</taxon>
    </lineage>
</organism>
<evidence type="ECO:0000313" key="1">
    <source>
        <dbReference type="EMBL" id="KAJ2976816.1"/>
    </source>
</evidence>
<protein>
    <submittedName>
        <fullName evidence="1">Uncharacterized protein</fullName>
    </submittedName>
</protein>
<reference evidence="1" key="1">
    <citation type="submission" date="2022-08" db="EMBL/GenBank/DDBJ databases">
        <title>Genome Sequence of Pycnoporus sanguineus.</title>
        <authorList>
            <person name="Buettner E."/>
        </authorList>
    </citation>
    <scope>NUCLEOTIDE SEQUENCE</scope>
    <source>
        <strain evidence="1">CG-C14</strain>
    </source>
</reference>